<dbReference type="SUPFAM" id="SSF46785">
    <property type="entry name" value="Winged helix' DNA-binding domain"/>
    <property type="match status" value="1"/>
</dbReference>
<dbReference type="InterPro" id="IPR014889">
    <property type="entry name" value="Transc_factor_DP_C"/>
</dbReference>
<evidence type="ECO:0000256" key="5">
    <source>
        <dbReference type="ARBA" id="ARBA00023163"/>
    </source>
</evidence>
<gene>
    <name evidence="14" type="primary">TFDP3</name>
</gene>
<evidence type="ECO:0000256" key="1">
    <source>
        <dbReference type="ARBA" id="ARBA00004123"/>
    </source>
</evidence>
<keyword evidence="6 7" id="KW-0539">Nucleus</keyword>
<dbReference type="SMART" id="SM01372">
    <property type="entry name" value="E2F_TDP"/>
    <property type="match status" value="1"/>
</dbReference>
<dbReference type="SUPFAM" id="SSF144074">
    <property type="entry name" value="E2F-DP heterodimerization region"/>
    <property type="match status" value="1"/>
</dbReference>
<reference evidence="14" key="1">
    <citation type="submission" date="2025-08" db="UniProtKB">
        <authorList>
            <consortium name="RefSeq"/>
        </authorList>
    </citation>
    <scope>IDENTIFICATION</scope>
    <source>
        <tissue evidence="14">Blood</tissue>
    </source>
</reference>
<dbReference type="GeneID" id="116538012"/>
<dbReference type="PIRSF" id="PIRSF009404">
    <property type="entry name" value="Transcription_factor_DP"/>
    <property type="match status" value="1"/>
</dbReference>
<dbReference type="GO" id="GO:0005634">
    <property type="term" value="C:nucleus"/>
    <property type="evidence" value="ECO:0007669"/>
    <property type="project" value="UniProtKB-SubCell"/>
</dbReference>
<feature type="coiled-coil region" evidence="9">
    <location>
        <begin position="200"/>
        <end position="227"/>
    </location>
</feature>
<dbReference type="Gene3D" id="1.20.140.80">
    <property type="entry name" value="Transcription factor DP"/>
    <property type="match status" value="1"/>
</dbReference>
<keyword evidence="13" id="KW-1185">Reference proteome</keyword>
<evidence type="ECO:0000256" key="9">
    <source>
        <dbReference type="SAM" id="Coils"/>
    </source>
</evidence>
<evidence type="ECO:0000313" key="14">
    <source>
        <dbReference type="RefSeq" id="XP_032116171.1"/>
    </source>
</evidence>
<protein>
    <recommendedName>
        <fullName evidence="7">Transcription factor</fullName>
    </recommendedName>
</protein>
<evidence type="ECO:0000256" key="3">
    <source>
        <dbReference type="ARBA" id="ARBA00023015"/>
    </source>
</evidence>
<feature type="domain" description="Transcription factor DP C-terminal" evidence="11">
    <location>
        <begin position="198"/>
        <end position="343"/>
    </location>
</feature>
<proteinExistence type="inferred from homology"/>
<evidence type="ECO:0000259" key="11">
    <source>
        <dbReference type="SMART" id="SM01138"/>
    </source>
</evidence>
<keyword evidence="4 7" id="KW-0238">DNA-binding</keyword>
<dbReference type="InterPro" id="IPR003316">
    <property type="entry name" value="E2F_WHTH_DNA-bd_dom"/>
</dbReference>
<dbReference type="Gene3D" id="1.10.10.10">
    <property type="entry name" value="Winged helix-like DNA-binding domain superfamily/Winged helix DNA-binding domain"/>
    <property type="match status" value="1"/>
</dbReference>
<dbReference type="RefSeq" id="XP_032116171.1">
    <property type="nucleotide sequence ID" value="XM_032260280.1"/>
</dbReference>
<dbReference type="InterPro" id="IPR015648">
    <property type="entry name" value="Transcrpt_fac_DP"/>
</dbReference>
<dbReference type="InterPro" id="IPR036390">
    <property type="entry name" value="WH_DNA-bd_sf"/>
</dbReference>
<dbReference type="InterPro" id="IPR037241">
    <property type="entry name" value="E2F-DP_heterodim"/>
</dbReference>
<evidence type="ECO:0000256" key="7">
    <source>
        <dbReference type="PIRNR" id="PIRNR009404"/>
    </source>
</evidence>
<keyword evidence="5 7" id="KW-0804">Transcription</keyword>
<keyword evidence="9" id="KW-0175">Coiled coil</keyword>
<dbReference type="Proteomes" id="UP000504640">
    <property type="component" value="Unplaced"/>
</dbReference>
<dbReference type="GO" id="GO:0005667">
    <property type="term" value="C:transcription regulator complex"/>
    <property type="evidence" value="ECO:0007669"/>
    <property type="project" value="InterPro"/>
</dbReference>
<dbReference type="Pfam" id="PF02319">
    <property type="entry name" value="WHD_E2F_TDP"/>
    <property type="match status" value="1"/>
</dbReference>
<dbReference type="InterPro" id="IPR036388">
    <property type="entry name" value="WH-like_DNA-bd_sf"/>
</dbReference>
<dbReference type="PANTHER" id="PTHR12548">
    <property type="entry name" value="TRANSCRIPTION FACTOR DP"/>
    <property type="match status" value="1"/>
</dbReference>
<evidence type="ECO:0000256" key="2">
    <source>
        <dbReference type="ARBA" id="ARBA00010940"/>
    </source>
</evidence>
<comment type="similarity">
    <text evidence="2 7 8">Belongs to the E2F/DP family.</text>
</comment>
<sequence>MAEDISITEANKELKVLMGQNQTRGPMEVQPYPLNPLWRPLLPKTFGESIVNSVQQVATGTPQRPATSNILVVGSLNPPSTHFASQNQPSNSLPWLARQRRRNIDKDGIGLQHFAMKVWEKVQKKGTTSSKEVVGELVAEFKAANNHLSPHELACDLKNVKRRIYDALNVLMAMNIISREGKMFKWIGLIGLSTSSAQDCQSLQVEREKILERIKEKESQLQQLILQQIAFKNLVQKNRYAEEQGSQQPPPSSVIHLPFVTVSTSKKSVINCSISNDRFDYLFHFEDSFEVHDYTEVLKWMGMTLGLESGSCSAEDLKLARSLVPKALEPYVTEMAQGTFGGVFTMAGSTSNDMQLSASDPTNAADGMLAASSSEIQCSGFRVETTVVEEEEDDSSNNDFNDDEYD</sequence>
<accession>A0A6J3GEA1</accession>
<dbReference type="GO" id="GO:0051726">
    <property type="term" value="P:regulation of cell cycle"/>
    <property type="evidence" value="ECO:0007669"/>
    <property type="project" value="InterPro"/>
</dbReference>
<feature type="region of interest" description="Disordered" evidence="10">
    <location>
        <begin position="387"/>
        <end position="406"/>
    </location>
</feature>
<dbReference type="Pfam" id="PF08781">
    <property type="entry name" value="DP"/>
    <property type="match status" value="1"/>
</dbReference>
<dbReference type="FunFam" id="1.10.10.10:FF:000047">
    <property type="entry name" value="Transcription factor"/>
    <property type="match status" value="1"/>
</dbReference>
<dbReference type="FunFam" id="1.20.140.80:FF:000001">
    <property type="entry name" value="Transcription factor"/>
    <property type="match status" value="1"/>
</dbReference>
<dbReference type="InterPro" id="IPR038168">
    <property type="entry name" value="TF_DP_C_sf"/>
</dbReference>
<feature type="domain" description="E2F/DP family winged-helix DNA-binding" evidence="12">
    <location>
        <begin position="106"/>
        <end position="188"/>
    </location>
</feature>
<dbReference type="AlphaFoldDB" id="A0A6J3GEA1"/>
<evidence type="ECO:0000256" key="4">
    <source>
        <dbReference type="ARBA" id="ARBA00023125"/>
    </source>
</evidence>
<evidence type="ECO:0000256" key="10">
    <source>
        <dbReference type="SAM" id="MobiDB-lite"/>
    </source>
</evidence>
<evidence type="ECO:0000256" key="8">
    <source>
        <dbReference type="RuleBase" id="RU003796"/>
    </source>
</evidence>
<comment type="subcellular location">
    <subcellularLocation>
        <location evidence="1 7 8">Nucleus</location>
    </subcellularLocation>
</comment>
<keyword evidence="3 7" id="KW-0805">Transcription regulation</keyword>
<organism evidence="13 14">
    <name type="scientific">Sapajus apella</name>
    <name type="common">Brown-capped capuchin</name>
    <name type="synonym">Cebus apella</name>
    <dbReference type="NCBI Taxonomy" id="9515"/>
    <lineage>
        <taxon>Eukaryota</taxon>
        <taxon>Metazoa</taxon>
        <taxon>Chordata</taxon>
        <taxon>Craniata</taxon>
        <taxon>Vertebrata</taxon>
        <taxon>Euteleostomi</taxon>
        <taxon>Mammalia</taxon>
        <taxon>Eutheria</taxon>
        <taxon>Euarchontoglires</taxon>
        <taxon>Primates</taxon>
        <taxon>Haplorrhini</taxon>
        <taxon>Platyrrhini</taxon>
        <taxon>Cebidae</taxon>
        <taxon>Cebinae</taxon>
        <taxon>Sapajus</taxon>
    </lineage>
</organism>
<dbReference type="GO" id="GO:0000977">
    <property type="term" value="F:RNA polymerase II transcription regulatory region sequence-specific DNA binding"/>
    <property type="evidence" value="ECO:0007669"/>
    <property type="project" value="TreeGrafter"/>
</dbReference>
<dbReference type="SMART" id="SM01138">
    <property type="entry name" value="DP"/>
    <property type="match status" value="1"/>
</dbReference>
<evidence type="ECO:0000259" key="12">
    <source>
        <dbReference type="SMART" id="SM01372"/>
    </source>
</evidence>
<dbReference type="CDD" id="cd14458">
    <property type="entry name" value="DP_DD"/>
    <property type="match status" value="1"/>
</dbReference>
<evidence type="ECO:0000313" key="13">
    <source>
        <dbReference type="Proteomes" id="UP000504640"/>
    </source>
</evidence>
<dbReference type="CTD" id="51270"/>
<dbReference type="GO" id="GO:0006357">
    <property type="term" value="P:regulation of transcription by RNA polymerase II"/>
    <property type="evidence" value="ECO:0007669"/>
    <property type="project" value="TreeGrafter"/>
</dbReference>
<evidence type="ECO:0000256" key="6">
    <source>
        <dbReference type="ARBA" id="ARBA00023242"/>
    </source>
</evidence>
<dbReference type="PANTHER" id="PTHR12548:SF13">
    <property type="entry name" value="TRANSCRIPTION FACTOR DP FAMILY MEMBER 3"/>
    <property type="match status" value="1"/>
</dbReference>
<name>A0A6J3GEA1_SAPAP</name>